<dbReference type="PATRIC" id="fig|2209.56.peg.3156"/>
<dbReference type="GeneID" id="97802320"/>
<dbReference type="EMBL" id="JJOS01000012">
    <property type="protein sequence ID" value="KKG06269.1"/>
    <property type="molecule type" value="Genomic_DNA"/>
</dbReference>
<evidence type="ECO:0000313" key="2">
    <source>
        <dbReference type="EMBL" id="KKG06269.1"/>
    </source>
</evidence>
<evidence type="ECO:0000313" key="5">
    <source>
        <dbReference type="Proteomes" id="UP000034578"/>
    </source>
</evidence>
<dbReference type="InterPro" id="IPR000510">
    <property type="entry name" value="Nase/OxRdtase_comp1"/>
</dbReference>
<dbReference type="Proteomes" id="UP000034152">
    <property type="component" value="Unassembled WGS sequence"/>
</dbReference>
<reference evidence="4 5" key="1">
    <citation type="journal article" date="2015" name="ISME J.">
        <title>Genomic and phenotypic differentiation among Methanosarcina mazei populations from Columbia River sediment.</title>
        <authorList>
            <person name="Youngblut N.D."/>
            <person name="Wirth J.S."/>
            <person name="Henriksen J.R."/>
            <person name="Smith M."/>
            <person name="Simon H."/>
            <person name="Metcalf W.W."/>
            <person name="Whitaker R.J."/>
        </authorList>
    </citation>
    <scope>NUCLEOTIDE SEQUENCE [LARGE SCALE GENOMIC DNA]</scope>
    <source>
        <strain evidence="3 4">1.H.M.2.1</strain>
        <strain evidence="2 5">2.F.A.2.4</strain>
    </source>
</reference>
<name>A0A0F8TZ22_METMZ</name>
<dbReference type="PANTHER" id="PTHR42956">
    <property type="entry name" value="NITROGENASE IRON-MOLYBDENUM COFACTOR BIOSYNTHESIS PROTEIN NIFE"/>
    <property type="match status" value="1"/>
</dbReference>
<dbReference type="AlphaFoldDB" id="A0A0F8TZ22"/>
<accession>A0A0F8TZ22</accession>
<comment type="caution">
    <text evidence="3">The sequence shown here is derived from an EMBL/GenBank/DDBJ whole genome shotgun (WGS) entry which is preliminary data.</text>
</comment>
<sequence>MSYIDAPRTTCALGGALDLVNSLDRAAPIIHAGPGCGMALFTGNLGHGYQYEGYACGYATPSTNTLEKQVVFGGEDRLREQIKTTLEIIDADIYFVISGCTVGLIGDDIRAVVNEFSGSDKPVIFAETSGFKGDTYRGYDIAYKSMIDQLTVRSKKRTKGVVNLLGIVPLMDAFWQGNINEIVRLLQKIGLKVNLSGNGDTVDKIKNASKVELNIVLSPNTGIAVADHFKQKFGVPYLVYPLPIGSETSNFLREVARALHLDLEKVEKVIEEEENTFWKYLLKFTEAHVFALSNKEFAVIADSGYAVGITKFLANDLSLTPGLIAVTDQPEENLRESIRENISKLDYDLDPTVLFESDNYKIWENIKENKPNVVFGSTNDKIEGKKYGISTFPLTFPLYDQVVLSKGYSGYRGAVTLAEELSTMLISGT</sequence>
<proteinExistence type="predicted"/>
<evidence type="ECO:0000313" key="3">
    <source>
        <dbReference type="EMBL" id="KKH90534.1"/>
    </source>
</evidence>
<dbReference type="InterPro" id="IPR049939">
    <property type="entry name" value="NifE-like"/>
</dbReference>
<gene>
    <name evidence="2" type="ORF">DU47_13625</name>
    <name evidence="3" type="ORF">DU80_14620</name>
</gene>
<keyword evidence="5" id="KW-1185">Reference proteome</keyword>
<evidence type="ECO:0000313" key="4">
    <source>
        <dbReference type="Proteomes" id="UP000034152"/>
    </source>
</evidence>
<dbReference type="Gene3D" id="3.40.50.1980">
    <property type="entry name" value="Nitrogenase molybdenum iron protein domain"/>
    <property type="match status" value="3"/>
</dbReference>
<dbReference type="RefSeq" id="WP_048048060.1">
    <property type="nucleotide sequence ID" value="NZ_AP019780.1"/>
</dbReference>
<dbReference type="GO" id="GO:0016491">
    <property type="term" value="F:oxidoreductase activity"/>
    <property type="evidence" value="ECO:0007669"/>
    <property type="project" value="InterPro"/>
</dbReference>
<dbReference type="Pfam" id="PF00148">
    <property type="entry name" value="Oxidored_nitro"/>
    <property type="match status" value="1"/>
</dbReference>
<feature type="domain" description="Nitrogenase/oxidoreductase component 1" evidence="1">
    <location>
        <begin position="11"/>
        <end position="425"/>
    </location>
</feature>
<dbReference type="PANTHER" id="PTHR42956:SF1">
    <property type="entry name" value="NITROGENASE IRON-MOLYBDENUM COFACTOR BIOSYNTHESIS PROTEIN NIFE"/>
    <property type="match status" value="1"/>
</dbReference>
<evidence type="ECO:0000259" key="1">
    <source>
        <dbReference type="Pfam" id="PF00148"/>
    </source>
</evidence>
<dbReference type="Proteomes" id="UP000034578">
    <property type="component" value="Unassembled WGS sequence"/>
</dbReference>
<organism evidence="3 4">
    <name type="scientific">Methanosarcina mazei</name>
    <name type="common">Methanosarcina frisia</name>
    <dbReference type="NCBI Taxonomy" id="2209"/>
    <lineage>
        <taxon>Archaea</taxon>
        <taxon>Methanobacteriati</taxon>
        <taxon>Methanobacteriota</taxon>
        <taxon>Stenosarchaea group</taxon>
        <taxon>Methanomicrobia</taxon>
        <taxon>Methanosarcinales</taxon>
        <taxon>Methanosarcinaceae</taxon>
        <taxon>Methanosarcina</taxon>
    </lineage>
</organism>
<dbReference type="SUPFAM" id="SSF53807">
    <property type="entry name" value="Helical backbone' metal receptor"/>
    <property type="match status" value="1"/>
</dbReference>
<protein>
    <recommendedName>
        <fullName evidence="1">Nitrogenase/oxidoreductase component 1 domain-containing protein</fullName>
    </recommendedName>
</protein>
<dbReference type="EMBL" id="JJQU01000021">
    <property type="protein sequence ID" value="KKH90534.1"/>
    <property type="molecule type" value="Genomic_DNA"/>
</dbReference>